<comment type="caution">
    <text evidence="1">The sequence shown here is derived from an EMBL/GenBank/DDBJ whole genome shotgun (WGS) entry which is preliminary data.</text>
</comment>
<organism evidence="1 2">
    <name type="scientific">Linderina macrospora</name>
    <dbReference type="NCBI Taxonomy" id="4868"/>
    <lineage>
        <taxon>Eukaryota</taxon>
        <taxon>Fungi</taxon>
        <taxon>Fungi incertae sedis</taxon>
        <taxon>Zoopagomycota</taxon>
        <taxon>Kickxellomycotina</taxon>
        <taxon>Kickxellomycetes</taxon>
        <taxon>Kickxellales</taxon>
        <taxon>Kickxellaceae</taxon>
        <taxon>Linderina</taxon>
    </lineage>
</organism>
<gene>
    <name evidence="1" type="ORF">FBU59_006480</name>
</gene>
<feature type="non-terminal residue" evidence="1">
    <location>
        <position position="1"/>
    </location>
</feature>
<proteinExistence type="predicted"/>
<sequence length="306" mass="33364">PQSNQFQSQQQQTAQFQQQMRQMQPQPQQFQNIQQTTTVQRQFTGLSSGSTANLMTPSQSITSNPAASSSTTGLIPPNPAGMFMNQGLTGSTPNLGSFANKPPVSSMAGFSNITATAGQGFNQPQQMNQFNQFSTLQQRPMQTTTSPLGNQSMNSSFGHSMSHSISGQMGGQTITQNKYDMFKNVNPHAPSVFSAASQPMQTSNVATSQFSTTTMTMGGMNSSQPMGGSRPAGPTGVFAMANPTVNQQQQQQPNMFQNQMVNPQQQQLQLQQQQLQQQQLQQQQLQQQQMFNQGMNNAGGFGTQWR</sequence>
<protein>
    <submittedName>
        <fullName evidence="1">Uncharacterized protein</fullName>
    </submittedName>
</protein>
<accession>A0ACC1IZU2</accession>
<name>A0ACC1IZU2_9FUNG</name>
<dbReference type="Proteomes" id="UP001150603">
    <property type="component" value="Unassembled WGS sequence"/>
</dbReference>
<evidence type="ECO:0000313" key="1">
    <source>
        <dbReference type="EMBL" id="KAJ1932114.1"/>
    </source>
</evidence>
<keyword evidence="2" id="KW-1185">Reference proteome</keyword>
<reference evidence="1" key="1">
    <citation type="submission" date="2022-07" db="EMBL/GenBank/DDBJ databases">
        <title>Phylogenomic reconstructions and comparative analyses of Kickxellomycotina fungi.</title>
        <authorList>
            <person name="Reynolds N.K."/>
            <person name="Stajich J.E."/>
            <person name="Barry K."/>
            <person name="Grigoriev I.V."/>
            <person name="Crous P."/>
            <person name="Smith M.E."/>
        </authorList>
    </citation>
    <scope>NUCLEOTIDE SEQUENCE</scope>
    <source>
        <strain evidence="1">NRRL 5244</strain>
    </source>
</reference>
<evidence type="ECO:0000313" key="2">
    <source>
        <dbReference type="Proteomes" id="UP001150603"/>
    </source>
</evidence>
<dbReference type="EMBL" id="JANBPW010005678">
    <property type="protein sequence ID" value="KAJ1932114.1"/>
    <property type="molecule type" value="Genomic_DNA"/>
</dbReference>